<evidence type="ECO:0000313" key="2">
    <source>
        <dbReference type="Proteomes" id="UP000244309"/>
    </source>
</evidence>
<dbReference type="VEuPathDB" id="FungiDB:CXQ85_004516"/>
<accession>A0A2V1ASC4</accession>
<dbReference type="GeneID" id="37009846"/>
<evidence type="ECO:0008006" key="3">
    <source>
        <dbReference type="Google" id="ProtNLM"/>
    </source>
</evidence>
<dbReference type="OrthoDB" id="4024240at2759"/>
<dbReference type="EMBL" id="PKFO01000004">
    <property type="protein sequence ID" value="PVH21000.1"/>
    <property type="molecule type" value="Genomic_DNA"/>
</dbReference>
<evidence type="ECO:0000313" key="1">
    <source>
        <dbReference type="EMBL" id="PVH21000.1"/>
    </source>
</evidence>
<dbReference type="AlphaFoldDB" id="A0A2V1ASC4"/>
<comment type="caution">
    <text evidence="1">The sequence shown here is derived from an EMBL/GenBank/DDBJ whole genome shotgun (WGS) entry which is preliminary data.</text>
</comment>
<name>A0A2V1ASC4_9ASCO</name>
<gene>
    <name evidence="1" type="ORF">CXQ85_004516</name>
</gene>
<sequence>MTSFLLDVPVGYAKNPVEPRHEPFRSSLNSPCLEPPSYSILDGLPHEIRSLVAVYLNQHDALNLALTCKELAASCLPRLYHTVIVDANYTEFSKEYDLSSTYIKSSYSFKKLIQRYQHQYPIHVLSVVSLPDSMNIYDIDINEQLLRFFSKLRCLRSLSWLSDNFKLEYLKRLPCQASMEQLNLNIKFSNYLGELTSNCPLFNFINLSHFHIRPFYNQNRLIKIIDSLLVCDNAAAVERNLNSLRLSRFDKDTNAVLPSPRELDGVLWETAAREGLYVPHPREYELGTLQAVFRRSKLQHVKLTLTELCLNDFLVCERDAKLLANATDLTRLQRLELRNVSEYGQSTIEETSPGFLGTLAPLLNGLMYLNLDYRETRRDSVPLVLGSCPNLVELDLVIRMNEIKSQHVDPDSLYQDYSTKLSEQTKLTKLSLELREETSFCDVALATPTTLIHGIQKLRQLLALRLNPSDTSRGMEEFLALLGRLQKLEILDVFGTRAGGAPHMALGAVHPNVYDEWFKVQHVAFLYGETQKSLRYVRINKCIFEYTGSVEPRDEIDRWFEGRVRVGD</sequence>
<dbReference type="InterPro" id="IPR032675">
    <property type="entry name" value="LRR_dom_sf"/>
</dbReference>
<keyword evidence="2" id="KW-1185">Reference proteome</keyword>
<reference evidence="1 2" key="1">
    <citation type="submission" date="2017-12" db="EMBL/GenBank/DDBJ databases">
        <title>Genome Sequence of a Multidrug-Resistant Candida haemulonii Isolate from a Patient with Chronic Leg Ulcers in Israel.</title>
        <authorList>
            <person name="Chow N.A."/>
            <person name="Gade L."/>
            <person name="Batra D."/>
            <person name="Rowe L.A."/>
            <person name="Ben-Ami R."/>
            <person name="Loparev V.N."/>
            <person name="Litvintseva A.P."/>
        </authorList>
    </citation>
    <scope>NUCLEOTIDE SEQUENCE [LARGE SCALE GENOMIC DNA]</scope>
    <source>
        <strain evidence="1 2">B11899</strain>
    </source>
</reference>
<proteinExistence type="predicted"/>
<dbReference type="SUPFAM" id="SSF52047">
    <property type="entry name" value="RNI-like"/>
    <property type="match status" value="1"/>
</dbReference>
<protein>
    <recommendedName>
        <fullName evidence="3">F-box domain-containing protein</fullName>
    </recommendedName>
</protein>
<dbReference type="Proteomes" id="UP000244309">
    <property type="component" value="Unassembled WGS sequence"/>
</dbReference>
<dbReference type="RefSeq" id="XP_025341940.1">
    <property type="nucleotide sequence ID" value="XM_025488132.1"/>
</dbReference>
<dbReference type="Gene3D" id="3.80.10.10">
    <property type="entry name" value="Ribonuclease Inhibitor"/>
    <property type="match status" value="1"/>
</dbReference>
<organism evidence="1 2">
    <name type="scientific">Candidozyma haemuli</name>
    <dbReference type="NCBI Taxonomy" id="45357"/>
    <lineage>
        <taxon>Eukaryota</taxon>
        <taxon>Fungi</taxon>
        <taxon>Dikarya</taxon>
        <taxon>Ascomycota</taxon>
        <taxon>Saccharomycotina</taxon>
        <taxon>Pichiomycetes</taxon>
        <taxon>Metschnikowiaceae</taxon>
        <taxon>Candidozyma</taxon>
    </lineage>
</organism>